<protein>
    <submittedName>
        <fullName evidence="1">Uncharacterized protein</fullName>
    </submittedName>
</protein>
<sequence length="72" mass="7955">MAGHYLGALEFTLIIRVTAWNHNSRGPFNRTYTADDAFERFTSRTQEPRTACDGLGQEGLKVPIGGRLDSVA</sequence>
<name>A0A5S9P9C4_MYCVN</name>
<evidence type="ECO:0000313" key="1">
    <source>
        <dbReference type="EMBL" id="CAA0100118.1"/>
    </source>
</evidence>
<evidence type="ECO:0000313" key="2">
    <source>
        <dbReference type="Proteomes" id="UP000430146"/>
    </source>
</evidence>
<accession>A0A5S9P9C4</accession>
<dbReference type="AlphaFoldDB" id="A0A5S9P9C4"/>
<organism evidence="1 2">
    <name type="scientific">Mycolicibacterium vanbaalenii</name>
    <name type="common">Mycobacterium vanbaalenii</name>
    <dbReference type="NCBI Taxonomy" id="110539"/>
    <lineage>
        <taxon>Bacteria</taxon>
        <taxon>Bacillati</taxon>
        <taxon>Actinomycetota</taxon>
        <taxon>Actinomycetes</taxon>
        <taxon>Mycobacteriales</taxon>
        <taxon>Mycobacteriaceae</taxon>
        <taxon>Mycolicibacterium</taxon>
    </lineage>
</organism>
<keyword evidence="2" id="KW-1185">Reference proteome</keyword>
<reference evidence="1 2" key="1">
    <citation type="submission" date="2019-11" db="EMBL/GenBank/DDBJ databases">
        <authorList>
            <person name="Holert J."/>
        </authorList>
    </citation>
    <scope>NUCLEOTIDE SEQUENCE [LARGE SCALE GENOMIC DNA]</scope>
    <source>
        <strain evidence="1">BC8_1</strain>
    </source>
</reference>
<proteinExistence type="predicted"/>
<dbReference type="EMBL" id="CACSIP010000007">
    <property type="protein sequence ID" value="CAA0100118.1"/>
    <property type="molecule type" value="Genomic_DNA"/>
</dbReference>
<dbReference type="Proteomes" id="UP000430146">
    <property type="component" value="Unassembled WGS sequence"/>
</dbReference>
<gene>
    <name evidence="1" type="ORF">AELLOGFF_03251</name>
</gene>